<evidence type="ECO:0000259" key="4">
    <source>
        <dbReference type="PROSITE" id="PS50075"/>
    </source>
</evidence>
<evidence type="ECO:0000313" key="5">
    <source>
        <dbReference type="EMBL" id="QSQ13125.1"/>
    </source>
</evidence>
<dbReference type="EMBL" id="CP071091">
    <property type="protein sequence ID" value="QSQ13125.1"/>
    <property type="molecule type" value="Genomic_DNA"/>
</dbReference>
<dbReference type="Gene3D" id="3.30.559.10">
    <property type="entry name" value="Chloramphenicol acetyltransferase-like domain"/>
    <property type="match status" value="1"/>
</dbReference>
<keyword evidence="1" id="KW-0596">Phosphopantetheine</keyword>
<dbReference type="InterPro" id="IPR036736">
    <property type="entry name" value="ACP-like_sf"/>
</dbReference>
<evidence type="ECO:0000256" key="2">
    <source>
        <dbReference type="ARBA" id="ARBA00022553"/>
    </source>
</evidence>
<dbReference type="Pfam" id="PF00550">
    <property type="entry name" value="PP-binding"/>
    <property type="match status" value="1"/>
</dbReference>
<protein>
    <recommendedName>
        <fullName evidence="4">Carrier domain-containing protein</fullName>
    </recommendedName>
</protein>
<evidence type="ECO:0000256" key="1">
    <source>
        <dbReference type="ARBA" id="ARBA00022450"/>
    </source>
</evidence>
<dbReference type="PROSITE" id="PS50075">
    <property type="entry name" value="CARRIER"/>
    <property type="match status" value="1"/>
</dbReference>
<accession>A0ABX7N315</accession>
<dbReference type="PANTHER" id="PTHR45527:SF1">
    <property type="entry name" value="FATTY ACID SYNTHASE"/>
    <property type="match status" value="1"/>
</dbReference>
<dbReference type="SUPFAM" id="SSF52777">
    <property type="entry name" value="CoA-dependent acyltransferases"/>
    <property type="match status" value="2"/>
</dbReference>
<dbReference type="InterPro" id="IPR020806">
    <property type="entry name" value="PKS_PP-bd"/>
</dbReference>
<feature type="domain" description="Carrier" evidence="4">
    <location>
        <begin position="32"/>
        <end position="106"/>
    </location>
</feature>
<name>A0ABX7N315_9BACT</name>
<dbReference type="InterPro" id="IPR001242">
    <property type="entry name" value="Condensation_dom"/>
</dbReference>
<dbReference type="RefSeq" id="WP_206714830.1">
    <property type="nucleotide sequence ID" value="NZ_CP071091.1"/>
</dbReference>
<dbReference type="PANTHER" id="PTHR45527">
    <property type="entry name" value="NONRIBOSOMAL PEPTIDE SYNTHETASE"/>
    <property type="match status" value="1"/>
</dbReference>
<dbReference type="CDD" id="cd19531">
    <property type="entry name" value="LCL_NRPS-like"/>
    <property type="match status" value="1"/>
</dbReference>
<proteinExistence type="predicted"/>
<dbReference type="Proteomes" id="UP000663090">
    <property type="component" value="Chromosome"/>
</dbReference>
<dbReference type="Gene3D" id="1.10.1200.10">
    <property type="entry name" value="ACP-like"/>
    <property type="match status" value="1"/>
</dbReference>
<keyword evidence="2" id="KW-0597">Phosphoprotein</keyword>
<dbReference type="InterPro" id="IPR009081">
    <property type="entry name" value="PP-bd_ACP"/>
</dbReference>
<reference evidence="5 6" key="1">
    <citation type="submission" date="2021-02" db="EMBL/GenBank/DDBJ databases">
        <title>De Novo genome assembly of isolated myxobacteria.</title>
        <authorList>
            <person name="Stevens D.C."/>
        </authorList>
    </citation>
    <scope>NUCLEOTIDE SEQUENCE [LARGE SCALE GENOMIC DNA]</scope>
    <source>
        <strain evidence="5 6">SCHIC003</strain>
    </source>
</reference>
<organism evidence="5 6">
    <name type="scientific">Myxococcus landrumensis</name>
    <dbReference type="NCBI Taxonomy" id="2813577"/>
    <lineage>
        <taxon>Bacteria</taxon>
        <taxon>Pseudomonadati</taxon>
        <taxon>Myxococcota</taxon>
        <taxon>Myxococcia</taxon>
        <taxon>Myxococcales</taxon>
        <taxon>Cystobacterineae</taxon>
        <taxon>Myxococcaceae</taxon>
        <taxon>Myxococcus</taxon>
    </lineage>
</organism>
<sequence>MKPRVDERDASRERPVPAAHDLSESRLPAHHETIEDWVVEWLALHWQMPAGSIDTRRPLVEQGLDSMAAISLANDLEQWLGLPLTLAFLWQQGTIEALARVLASPEVMFALAPVSESSEVVRRNEGTTPASLGQQQLWRQLRPQPESPRFHLHFGLRFDGPLDIESLKLSLQEIVRRHEAFRTSFRERDGELLQVVAPAPRLEMPVVDLRAEQQDDDLGRALDSASFRTLYDALGRAPFDLQVGPLIRAVLVVLTNQTHVLLVTQHRLITDGASLSVFGRELAFLYRVFHARVPSPLAPPARQAADVARWQRQWLDCEGAHRQREYWRARLDGVPPLKLTPRKACGEGSRLGGLVCFEVPVALTAAWKALASGEGATLFTALSAAFAALLRRHSGQEDVLLGTVVANRGRRELRDVVGLLANTVALRCDLTGNPSFRELLVRHRRCTTEDLSHQELPFEEVTRLCRGPREDSPEVQAACVFESMATFDLAIPGLGCTLLTDTPDASVPGTARHELTLLLREDLGRLSGAFEYAADVFQPAEVERLAACFRRLLGRIVETPDVRLDDLPLAEEALLIG</sequence>
<dbReference type="Gene3D" id="3.30.559.30">
    <property type="entry name" value="Nonribosomal peptide synthetase, condensation domain"/>
    <property type="match status" value="1"/>
</dbReference>
<dbReference type="SUPFAM" id="SSF47336">
    <property type="entry name" value="ACP-like"/>
    <property type="match status" value="1"/>
</dbReference>
<evidence type="ECO:0000313" key="6">
    <source>
        <dbReference type="Proteomes" id="UP000663090"/>
    </source>
</evidence>
<evidence type="ECO:0000256" key="3">
    <source>
        <dbReference type="SAM" id="MobiDB-lite"/>
    </source>
</evidence>
<dbReference type="SMART" id="SM00823">
    <property type="entry name" value="PKS_PP"/>
    <property type="match status" value="1"/>
</dbReference>
<feature type="region of interest" description="Disordered" evidence="3">
    <location>
        <begin position="1"/>
        <end position="24"/>
    </location>
</feature>
<dbReference type="InterPro" id="IPR023213">
    <property type="entry name" value="CAT-like_dom_sf"/>
</dbReference>
<gene>
    <name evidence="5" type="ORF">JY572_33020</name>
</gene>
<keyword evidence="6" id="KW-1185">Reference proteome</keyword>
<dbReference type="Pfam" id="PF00668">
    <property type="entry name" value="Condensation"/>
    <property type="match status" value="1"/>
</dbReference>